<dbReference type="RefSeq" id="WP_095501876.1">
    <property type="nucleotide sequence ID" value="NZ_WJXO01000002.1"/>
</dbReference>
<dbReference type="AlphaFoldDB" id="A0A7X2H0F6"/>
<dbReference type="Proteomes" id="UP000486297">
    <property type="component" value="Unassembled WGS sequence"/>
</dbReference>
<sequence>MARIGTTTYNINIEKKMKIERLAMEASLKIGRTVKWTELMDILVTEFGKDAQAHLIHREEKK</sequence>
<evidence type="ECO:0000313" key="2">
    <source>
        <dbReference type="Proteomes" id="UP000486297"/>
    </source>
</evidence>
<reference evidence="1" key="1">
    <citation type="journal article" name="Emerg. Infect. Dis.">
        <title>Two cases of a newly characterized neisseria species.</title>
        <authorList>
            <person name="Mustapha M."/>
            <person name="Lemos A.P.S."/>
            <person name="Harrison L.H."/>
            <person name="Vantyne D."/>
            <person name="Sacchi C.T."/>
        </authorList>
    </citation>
    <scope>NUCLEOTIDE SEQUENCE</scope>
    <source>
        <strain evidence="1">N.95.16</strain>
    </source>
</reference>
<dbReference type="EMBL" id="WJXO01000002">
    <property type="protein sequence ID" value="MRN39296.1"/>
    <property type="molecule type" value="Genomic_DNA"/>
</dbReference>
<proteinExistence type="predicted"/>
<name>A0A7X2H0F6_9NEIS</name>
<protein>
    <submittedName>
        <fullName evidence="1">Uncharacterized protein</fullName>
    </submittedName>
</protein>
<evidence type="ECO:0000313" key="1">
    <source>
        <dbReference type="EMBL" id="MRN39296.1"/>
    </source>
</evidence>
<comment type="caution">
    <text evidence="1">The sequence shown here is derived from an EMBL/GenBank/DDBJ whole genome shotgun (WGS) entry which is preliminary data.</text>
</comment>
<keyword evidence="2" id="KW-1185">Reference proteome</keyword>
<organism evidence="1 2">
    <name type="scientific">Neisseria brasiliensis</name>
    <dbReference type="NCBI Taxonomy" id="2666100"/>
    <lineage>
        <taxon>Bacteria</taxon>
        <taxon>Pseudomonadati</taxon>
        <taxon>Pseudomonadota</taxon>
        <taxon>Betaproteobacteria</taxon>
        <taxon>Neisseriales</taxon>
        <taxon>Neisseriaceae</taxon>
        <taxon>Neisseria</taxon>
    </lineage>
</organism>
<accession>A0A7X2H0F6</accession>
<gene>
    <name evidence="1" type="ORF">GJU80_12615</name>
</gene>